<evidence type="ECO:0000256" key="5">
    <source>
        <dbReference type="ARBA" id="ARBA00022840"/>
    </source>
</evidence>
<dbReference type="GO" id="GO:0140359">
    <property type="term" value="F:ABC-type transporter activity"/>
    <property type="evidence" value="ECO:0007669"/>
    <property type="project" value="InterPro"/>
</dbReference>
<evidence type="ECO:0000256" key="1">
    <source>
        <dbReference type="ARBA" id="ARBA00004141"/>
    </source>
</evidence>
<organism evidence="13">
    <name type="scientific">Chlamydomonas euryale</name>
    <dbReference type="NCBI Taxonomy" id="1486919"/>
    <lineage>
        <taxon>Eukaryota</taxon>
        <taxon>Viridiplantae</taxon>
        <taxon>Chlorophyta</taxon>
        <taxon>core chlorophytes</taxon>
        <taxon>Chlorophyceae</taxon>
        <taxon>CS clade</taxon>
        <taxon>Chlamydomonadales</taxon>
        <taxon>Chlamydomonadaceae</taxon>
        <taxon>Chlamydomonas</taxon>
    </lineage>
</organism>
<feature type="domain" description="ABC transmembrane type-1" evidence="12">
    <location>
        <begin position="1"/>
        <end position="185"/>
    </location>
</feature>
<dbReference type="EMBL" id="HBEC01004079">
    <property type="protein sequence ID" value="CAD8281827.1"/>
    <property type="molecule type" value="Transcribed_RNA"/>
</dbReference>
<evidence type="ECO:0000256" key="7">
    <source>
        <dbReference type="ARBA" id="ARBA00023136"/>
    </source>
</evidence>
<name>A0A7R9V3N9_9CHLO</name>
<evidence type="ECO:0000256" key="2">
    <source>
        <dbReference type="ARBA" id="ARBA00022448"/>
    </source>
</evidence>
<feature type="transmembrane region" description="Helical" evidence="10">
    <location>
        <begin position="41"/>
        <end position="60"/>
    </location>
</feature>
<dbReference type="PROSITE" id="PS50893">
    <property type="entry name" value="ABC_TRANSPORTER_2"/>
    <property type="match status" value="1"/>
</dbReference>
<dbReference type="FunFam" id="3.40.50.300:FF:000287">
    <property type="entry name" value="Multidrug ABC transporter ATP-binding protein"/>
    <property type="match status" value="1"/>
</dbReference>
<dbReference type="PROSITE" id="PS50929">
    <property type="entry name" value="ABC_TM1F"/>
    <property type="match status" value="1"/>
</dbReference>
<keyword evidence="6 10" id="KW-1133">Transmembrane helix</keyword>
<keyword evidence="2" id="KW-0813">Transport</keyword>
<dbReference type="SUPFAM" id="SSF90123">
    <property type="entry name" value="ABC transporter transmembrane region"/>
    <property type="match status" value="1"/>
</dbReference>
<keyword evidence="7 10" id="KW-0472">Membrane</keyword>
<feature type="transmembrane region" description="Helical" evidence="10">
    <location>
        <begin position="131"/>
        <end position="149"/>
    </location>
</feature>
<keyword evidence="4" id="KW-0547">Nucleotide-binding</keyword>
<dbReference type="Pfam" id="PF00005">
    <property type="entry name" value="ABC_tran"/>
    <property type="match status" value="1"/>
</dbReference>
<dbReference type="GO" id="GO:0016887">
    <property type="term" value="F:ATP hydrolysis activity"/>
    <property type="evidence" value="ECO:0007669"/>
    <property type="project" value="InterPro"/>
</dbReference>
<dbReference type="InterPro" id="IPR036640">
    <property type="entry name" value="ABC1_TM_sf"/>
</dbReference>
<reference evidence="13" key="1">
    <citation type="submission" date="2021-01" db="EMBL/GenBank/DDBJ databases">
        <authorList>
            <person name="Corre E."/>
            <person name="Pelletier E."/>
            <person name="Niang G."/>
            <person name="Scheremetjew M."/>
            <person name="Finn R."/>
            <person name="Kale V."/>
            <person name="Holt S."/>
            <person name="Cochrane G."/>
            <person name="Meng A."/>
            <person name="Brown T."/>
            <person name="Cohen L."/>
        </authorList>
    </citation>
    <scope>NUCLEOTIDE SEQUENCE</scope>
    <source>
        <strain evidence="13">CCMP219</strain>
    </source>
</reference>
<feature type="transmembrane region" description="Helical" evidence="10">
    <location>
        <begin position="161"/>
        <end position="180"/>
    </location>
</feature>
<feature type="region of interest" description="Disordered" evidence="9">
    <location>
        <begin position="468"/>
        <end position="490"/>
    </location>
</feature>
<dbReference type="InterPro" id="IPR011527">
    <property type="entry name" value="ABC1_TM_dom"/>
</dbReference>
<protein>
    <submittedName>
        <fullName evidence="13">Uncharacterized protein</fullName>
    </submittedName>
</protein>
<dbReference type="InterPro" id="IPR003593">
    <property type="entry name" value="AAA+_ATPase"/>
</dbReference>
<dbReference type="Gene3D" id="1.20.1560.10">
    <property type="entry name" value="ABC transporter type 1, transmembrane domain"/>
    <property type="match status" value="1"/>
</dbReference>
<feature type="transmembrane region" description="Helical" evidence="10">
    <location>
        <begin position="12"/>
        <end position="35"/>
    </location>
</feature>
<evidence type="ECO:0000259" key="11">
    <source>
        <dbReference type="PROSITE" id="PS50893"/>
    </source>
</evidence>
<dbReference type="PROSITE" id="PS00211">
    <property type="entry name" value="ABC_TRANSPORTER_1"/>
    <property type="match status" value="1"/>
</dbReference>
<keyword evidence="5" id="KW-0067">ATP-binding</keyword>
<evidence type="ECO:0000259" key="12">
    <source>
        <dbReference type="PROSITE" id="PS50929"/>
    </source>
</evidence>
<comment type="similarity">
    <text evidence="8">Belongs to the ABC transporter superfamily. ABCB family. Heavy Metal importer (TC 3.A.1.210) subfamily.</text>
</comment>
<evidence type="ECO:0000313" key="13">
    <source>
        <dbReference type="EMBL" id="CAD8281827.1"/>
    </source>
</evidence>
<dbReference type="Pfam" id="PF00664">
    <property type="entry name" value="ABC_membrane"/>
    <property type="match status" value="1"/>
</dbReference>
<gene>
    <name evidence="13" type="ORF">CEUR00632_LOCUS1862</name>
</gene>
<proteinExistence type="inferred from homology"/>
<dbReference type="InterPro" id="IPR039421">
    <property type="entry name" value="Type_1_exporter"/>
</dbReference>
<feature type="domain" description="ABC transporter" evidence="11">
    <location>
        <begin position="219"/>
        <end position="454"/>
    </location>
</feature>
<dbReference type="PANTHER" id="PTHR24221">
    <property type="entry name" value="ATP-BINDING CASSETTE SUB-FAMILY B"/>
    <property type="match status" value="1"/>
</dbReference>
<dbReference type="SUPFAM" id="SSF52540">
    <property type="entry name" value="P-loop containing nucleoside triphosphate hydrolases"/>
    <property type="match status" value="1"/>
</dbReference>
<dbReference type="GO" id="GO:0016020">
    <property type="term" value="C:membrane"/>
    <property type="evidence" value="ECO:0007669"/>
    <property type="project" value="UniProtKB-SubCell"/>
</dbReference>
<keyword evidence="3 10" id="KW-0812">Transmembrane</keyword>
<dbReference type="InterPro" id="IPR027417">
    <property type="entry name" value="P-loop_NTPase"/>
</dbReference>
<dbReference type="PANTHER" id="PTHR24221:SF654">
    <property type="entry name" value="ATP-BINDING CASSETTE SUB-FAMILY B MEMBER 6"/>
    <property type="match status" value="1"/>
</dbReference>
<dbReference type="InterPro" id="IPR017871">
    <property type="entry name" value="ABC_transporter-like_CS"/>
</dbReference>
<evidence type="ECO:0000256" key="10">
    <source>
        <dbReference type="SAM" id="Phobius"/>
    </source>
</evidence>
<comment type="subcellular location">
    <subcellularLocation>
        <location evidence="1">Membrane</location>
        <topology evidence="1">Multi-pass membrane protein</topology>
    </subcellularLocation>
</comment>
<accession>A0A7R9V3N9</accession>
<dbReference type="GO" id="GO:0005524">
    <property type="term" value="F:ATP binding"/>
    <property type="evidence" value="ECO:0007669"/>
    <property type="project" value="UniProtKB-KW"/>
</dbReference>
<evidence type="ECO:0000256" key="3">
    <source>
        <dbReference type="ARBA" id="ARBA00022692"/>
    </source>
</evidence>
<dbReference type="InterPro" id="IPR003439">
    <property type="entry name" value="ABC_transporter-like_ATP-bd"/>
</dbReference>
<dbReference type="AlphaFoldDB" id="A0A7R9V3N9"/>
<evidence type="ECO:0000256" key="6">
    <source>
        <dbReference type="ARBA" id="ARBA00022989"/>
    </source>
</evidence>
<dbReference type="SMART" id="SM00382">
    <property type="entry name" value="AAA"/>
    <property type="match status" value="1"/>
</dbReference>
<evidence type="ECO:0000256" key="9">
    <source>
        <dbReference type="SAM" id="MobiDB-lite"/>
    </source>
</evidence>
<sequence>MVNRGSRAMQGMLSTVLFSICPQLIDVLVSSTYLAQALEPTIAVIMFCTVASYMPITVIVTEWRGRLRREVNKTEQALGAKITDAFINYEAVKLFSNMDYESGRYDGAIGDYLRADWHATMAYNALNAIQSMVMFAGTASGLLVCLGAVSRGEMSVGDTVLYLALMAQLYQPLAFFGMNYRVIQQYMIDMENLLNLLEKQPKVSDAPDAQELLVSEGKVEYDNVTFGYTPGNPVIKNVSISIPGGHTIAFVGATGSGKSTLTRLLFRFYDVDSGAVRVDGVDVRSVTQASLRRAIAVVPQDTVLFHDTIMNNIRYGNVAASDEEVIAAAKSACIHEAITTRFPGGYDTVVGERGLRLSGGEKQRVAFARAILKNPKILVLDEATSALDSITEKAIQDALDMLRVDRTTLIVAHRLSTVASAHAVVAMALGEVKQTGTHQELLVGGGLYADLWARQQAGFFEVDASANGSRQGSKHGSGANLQALAPPSSK</sequence>
<dbReference type="Gene3D" id="3.40.50.300">
    <property type="entry name" value="P-loop containing nucleotide triphosphate hydrolases"/>
    <property type="match status" value="1"/>
</dbReference>
<evidence type="ECO:0000256" key="8">
    <source>
        <dbReference type="ARBA" id="ARBA00024363"/>
    </source>
</evidence>
<evidence type="ECO:0000256" key="4">
    <source>
        <dbReference type="ARBA" id="ARBA00022741"/>
    </source>
</evidence>